<comment type="caution">
    <text evidence="2">The sequence shown here is derived from an EMBL/GenBank/DDBJ whole genome shotgun (WGS) entry which is preliminary data.</text>
</comment>
<keyword evidence="3" id="KW-1185">Reference proteome</keyword>
<evidence type="ECO:0000313" key="3">
    <source>
        <dbReference type="Proteomes" id="UP001148786"/>
    </source>
</evidence>
<dbReference type="EMBL" id="JANKHO010002224">
    <property type="protein sequence ID" value="KAJ3493768.1"/>
    <property type="molecule type" value="Genomic_DNA"/>
</dbReference>
<organism evidence="2 3">
    <name type="scientific">Agrocybe chaxingu</name>
    <dbReference type="NCBI Taxonomy" id="84603"/>
    <lineage>
        <taxon>Eukaryota</taxon>
        <taxon>Fungi</taxon>
        <taxon>Dikarya</taxon>
        <taxon>Basidiomycota</taxon>
        <taxon>Agaricomycotina</taxon>
        <taxon>Agaricomycetes</taxon>
        <taxon>Agaricomycetidae</taxon>
        <taxon>Agaricales</taxon>
        <taxon>Agaricineae</taxon>
        <taxon>Strophariaceae</taxon>
        <taxon>Agrocybe</taxon>
    </lineage>
</organism>
<evidence type="ECO:0000256" key="1">
    <source>
        <dbReference type="SAM" id="MobiDB-lite"/>
    </source>
</evidence>
<gene>
    <name evidence="2" type="ORF">NLJ89_g10943</name>
</gene>
<feature type="compositionally biased region" description="Basic and acidic residues" evidence="1">
    <location>
        <begin position="100"/>
        <end position="112"/>
    </location>
</feature>
<proteinExistence type="predicted"/>
<feature type="compositionally biased region" description="Polar residues" evidence="1">
    <location>
        <begin position="121"/>
        <end position="130"/>
    </location>
</feature>
<name>A0A9W8JXP9_9AGAR</name>
<reference evidence="2" key="1">
    <citation type="submission" date="2022-07" db="EMBL/GenBank/DDBJ databases">
        <title>Genome Sequence of Agrocybe chaxingu.</title>
        <authorList>
            <person name="Buettner E."/>
        </authorList>
    </citation>
    <scope>NUCLEOTIDE SEQUENCE</scope>
    <source>
        <strain evidence="2">MP-N11</strain>
    </source>
</reference>
<feature type="region of interest" description="Disordered" evidence="1">
    <location>
        <begin position="1"/>
        <end position="130"/>
    </location>
</feature>
<evidence type="ECO:0000313" key="2">
    <source>
        <dbReference type="EMBL" id="KAJ3493768.1"/>
    </source>
</evidence>
<accession>A0A9W8JXP9</accession>
<dbReference type="AlphaFoldDB" id="A0A9W8JXP9"/>
<dbReference type="OrthoDB" id="99432at2759"/>
<protein>
    <submittedName>
        <fullName evidence="2">Uncharacterized protein</fullName>
    </submittedName>
</protein>
<sequence length="154" mass="16299">MHDGPNGPHLYQINGPSIPSSSTQPIIDPALISLPDDSDDDLTDGPTIAKAHGHLPTSKVAGARCDKSKAKAKAAPSAPRGVKGKAKAGANPSRKRRHQAVSEDDKDEDKGAKHGCPCGSGNYTADDTSTLPDFVKKELPLGQHGWERIHHKFT</sequence>
<dbReference type="Proteomes" id="UP001148786">
    <property type="component" value="Unassembled WGS sequence"/>
</dbReference>
<feature type="compositionally biased region" description="Low complexity" evidence="1">
    <location>
        <begin position="16"/>
        <end position="35"/>
    </location>
</feature>